<dbReference type="EMBL" id="KL142394">
    <property type="protein sequence ID" value="KDR71162.1"/>
    <property type="molecule type" value="Genomic_DNA"/>
</dbReference>
<protein>
    <submittedName>
        <fullName evidence="1">Uncharacterized protein</fullName>
    </submittedName>
</protein>
<dbReference type="HOGENOM" id="CLU_074156_0_0_1"/>
<gene>
    <name evidence="1" type="ORF">GALMADRAFT_808826</name>
</gene>
<evidence type="ECO:0000313" key="1">
    <source>
        <dbReference type="EMBL" id="KDR71162.1"/>
    </source>
</evidence>
<proteinExistence type="predicted"/>
<reference evidence="2" key="1">
    <citation type="journal article" date="2014" name="Proc. Natl. Acad. Sci. U.S.A.">
        <title>Extensive sampling of basidiomycete genomes demonstrates inadequacy of the white-rot/brown-rot paradigm for wood decay fungi.</title>
        <authorList>
            <person name="Riley R."/>
            <person name="Salamov A.A."/>
            <person name="Brown D.W."/>
            <person name="Nagy L.G."/>
            <person name="Floudas D."/>
            <person name="Held B.W."/>
            <person name="Levasseur A."/>
            <person name="Lombard V."/>
            <person name="Morin E."/>
            <person name="Otillar R."/>
            <person name="Lindquist E.A."/>
            <person name="Sun H."/>
            <person name="LaButti K.M."/>
            <person name="Schmutz J."/>
            <person name="Jabbour D."/>
            <person name="Luo H."/>
            <person name="Baker S.E."/>
            <person name="Pisabarro A.G."/>
            <person name="Walton J.D."/>
            <person name="Blanchette R.A."/>
            <person name="Henrissat B."/>
            <person name="Martin F."/>
            <person name="Cullen D."/>
            <person name="Hibbett D.S."/>
            <person name="Grigoriev I.V."/>
        </authorList>
    </citation>
    <scope>NUCLEOTIDE SEQUENCE [LARGE SCALE GENOMIC DNA]</scope>
    <source>
        <strain evidence="2">CBS 339.88</strain>
    </source>
</reference>
<organism evidence="1 2">
    <name type="scientific">Galerina marginata (strain CBS 339.88)</name>
    <dbReference type="NCBI Taxonomy" id="685588"/>
    <lineage>
        <taxon>Eukaryota</taxon>
        <taxon>Fungi</taxon>
        <taxon>Dikarya</taxon>
        <taxon>Basidiomycota</taxon>
        <taxon>Agaricomycotina</taxon>
        <taxon>Agaricomycetes</taxon>
        <taxon>Agaricomycetidae</taxon>
        <taxon>Agaricales</taxon>
        <taxon>Agaricineae</taxon>
        <taxon>Strophariaceae</taxon>
        <taxon>Galerina</taxon>
    </lineage>
</organism>
<name>A0A067SM95_GALM3</name>
<dbReference type="OrthoDB" id="3113086at2759"/>
<sequence>MQILDEYMMGYLGEYYADSSQTFLVALVGIGAEYVHYPCKRDIDYSHEMHGDVEGLFSPCRLDKHLSLNGILSRVASQLYRQYYQEVRAFIQDASRSGALALNGERFAIAALYCLKILCNERSPIPPRNQDFRKQEIRRNRPWVWRKILGPNDKALRRCKTHLWTKWSVVMDSDFRAAHPKLFTGNYDHCQSRVFRWLLQCFRRLLARSAYSKELVDYASCHSFSSRCQDWPYKTKLTKDAITRYIDSCKAVHRDASL</sequence>
<evidence type="ECO:0000313" key="2">
    <source>
        <dbReference type="Proteomes" id="UP000027222"/>
    </source>
</evidence>
<accession>A0A067SM95</accession>
<keyword evidence="2" id="KW-1185">Reference proteome</keyword>
<dbReference type="AlphaFoldDB" id="A0A067SM95"/>
<dbReference type="Proteomes" id="UP000027222">
    <property type="component" value="Unassembled WGS sequence"/>
</dbReference>